<accession>A0A2A6CPU8</accession>
<dbReference type="Proteomes" id="UP000005239">
    <property type="component" value="Unassembled WGS sequence"/>
</dbReference>
<evidence type="ECO:0000313" key="2">
    <source>
        <dbReference type="Proteomes" id="UP000005239"/>
    </source>
</evidence>
<dbReference type="AlphaFoldDB" id="A0A2A6CPU8"/>
<accession>A0A8R1Z2C3</accession>
<proteinExistence type="predicted"/>
<name>A0A2A6CPU8_PRIPA</name>
<reference evidence="1" key="2">
    <citation type="submission" date="2022-06" db="UniProtKB">
        <authorList>
            <consortium name="EnsemblMetazoa"/>
        </authorList>
    </citation>
    <scope>IDENTIFICATION</scope>
    <source>
        <strain evidence="1">PS312</strain>
    </source>
</reference>
<protein>
    <submittedName>
        <fullName evidence="1">Uncharacterized protein</fullName>
    </submittedName>
</protein>
<keyword evidence="2" id="KW-1185">Reference proteome</keyword>
<reference evidence="2" key="1">
    <citation type="journal article" date="2008" name="Nat. Genet.">
        <title>The Pristionchus pacificus genome provides a unique perspective on nematode lifestyle and parasitism.</title>
        <authorList>
            <person name="Dieterich C."/>
            <person name="Clifton S.W."/>
            <person name="Schuster L.N."/>
            <person name="Chinwalla A."/>
            <person name="Delehaunty K."/>
            <person name="Dinkelacker I."/>
            <person name="Fulton L."/>
            <person name="Fulton R."/>
            <person name="Godfrey J."/>
            <person name="Minx P."/>
            <person name="Mitreva M."/>
            <person name="Roeseler W."/>
            <person name="Tian H."/>
            <person name="Witte H."/>
            <person name="Yang S.P."/>
            <person name="Wilson R.K."/>
            <person name="Sommer R.J."/>
        </authorList>
    </citation>
    <scope>NUCLEOTIDE SEQUENCE [LARGE SCALE GENOMIC DNA]</scope>
    <source>
        <strain evidence="2">PS312</strain>
    </source>
</reference>
<gene>
    <name evidence="1" type="primary">WBGene00279474</name>
</gene>
<dbReference type="EnsemblMetazoa" id="PPA41105.1">
    <property type="protein sequence ID" value="PPA41105.1"/>
    <property type="gene ID" value="WBGene00279474"/>
</dbReference>
<evidence type="ECO:0000313" key="1">
    <source>
        <dbReference type="EnsemblMetazoa" id="PPA41105.1"/>
    </source>
</evidence>
<organism evidence="1 2">
    <name type="scientific">Pristionchus pacificus</name>
    <name type="common">Parasitic nematode worm</name>
    <dbReference type="NCBI Taxonomy" id="54126"/>
    <lineage>
        <taxon>Eukaryota</taxon>
        <taxon>Metazoa</taxon>
        <taxon>Ecdysozoa</taxon>
        <taxon>Nematoda</taxon>
        <taxon>Chromadorea</taxon>
        <taxon>Rhabditida</taxon>
        <taxon>Rhabditina</taxon>
        <taxon>Diplogasteromorpha</taxon>
        <taxon>Diplogasteroidea</taxon>
        <taxon>Neodiplogasteridae</taxon>
        <taxon>Pristionchus</taxon>
    </lineage>
</organism>
<sequence length="322" mass="36047">ISRWTLTKEGFDCLTFHVSRTLFQKYISNEGSDYIVELILNRKEDLLQYNPKGAANGAARRKAAADEVVKVFDDRHPGLNKTFEQLKKNFDKRRDALKKALIMEKAYTSATGGGRDPKIESDIKKLQHPSMADSMLISYLRKTEGAMGVRDITLETGHRFGSIKGRMASLDEDMEEELDVNDNESPCTSRPVIKATSKKLTDAGIERAKKLSHVEFLKANRTQMLKRAADLGFRKGDGPVEKKEKAEGRVDHTISRVVTMVEAIEAKMTVSSGKAQAAIEAVEQLRAAIRYAPDRPISDLQSLLDDYVRASFPSDNLEKRAL</sequence>